<dbReference type="SUPFAM" id="SSF50249">
    <property type="entry name" value="Nucleic acid-binding proteins"/>
    <property type="match status" value="1"/>
</dbReference>
<keyword evidence="2" id="KW-0251">Elongation factor</keyword>
<dbReference type="EMBL" id="MHQK01000016">
    <property type="protein sequence ID" value="OHA01895.1"/>
    <property type="molecule type" value="Genomic_DNA"/>
</dbReference>
<dbReference type="NCBIfam" id="NF001810">
    <property type="entry name" value="PRK00529.1"/>
    <property type="match status" value="1"/>
</dbReference>
<dbReference type="PANTHER" id="PTHR30053:SF12">
    <property type="entry name" value="ELONGATION FACTOR P (EF-P) FAMILY PROTEIN"/>
    <property type="match status" value="1"/>
</dbReference>
<protein>
    <recommendedName>
        <fullName evidence="2">Elongation factor P</fullName>
        <shortName evidence="2">EF-P</shortName>
    </recommendedName>
</protein>
<dbReference type="PANTHER" id="PTHR30053">
    <property type="entry name" value="ELONGATION FACTOR P"/>
    <property type="match status" value="1"/>
</dbReference>
<dbReference type="InterPro" id="IPR013852">
    <property type="entry name" value="Transl_elong_P/YeiP_CS"/>
</dbReference>
<keyword evidence="2" id="KW-0648">Protein biosynthesis</keyword>
<dbReference type="InterPro" id="IPR014722">
    <property type="entry name" value="Rib_uL2_dom2"/>
</dbReference>
<dbReference type="PROSITE" id="PS01275">
    <property type="entry name" value="EFP"/>
    <property type="match status" value="1"/>
</dbReference>
<dbReference type="InterPro" id="IPR020599">
    <property type="entry name" value="Transl_elong_fac_P/YeiP"/>
</dbReference>
<dbReference type="GO" id="GO:0003746">
    <property type="term" value="F:translation elongation factor activity"/>
    <property type="evidence" value="ECO:0007669"/>
    <property type="project" value="UniProtKB-UniRule"/>
</dbReference>
<dbReference type="InterPro" id="IPR015365">
    <property type="entry name" value="Elong-fact-P_C"/>
</dbReference>
<organism evidence="4 5">
    <name type="scientific">Candidatus Sungbacteria bacterium RIFCSPHIGHO2_02_FULL_49_20</name>
    <dbReference type="NCBI Taxonomy" id="1802272"/>
    <lineage>
        <taxon>Bacteria</taxon>
        <taxon>Candidatus Sungiibacteriota</taxon>
    </lineage>
</organism>
<gene>
    <name evidence="2" type="primary">efp</name>
    <name evidence="4" type="ORF">A3C12_00950</name>
</gene>
<dbReference type="Pfam" id="PF09285">
    <property type="entry name" value="Elong-fact-P_C"/>
    <property type="match status" value="1"/>
</dbReference>
<comment type="caution">
    <text evidence="4">The sequence shown here is derived from an EMBL/GenBank/DDBJ whole genome shotgun (WGS) entry which is preliminary data.</text>
</comment>
<dbReference type="Gene3D" id="2.30.30.30">
    <property type="match status" value="1"/>
</dbReference>
<sequence length="197" mass="21864">MLSMNDLSRGTLFILDGAPFEVLEISHSHIGRGGSNTTARVRNAKTGQVYTRTFKQSDTFEEADIEKRLISFLYSHRNEYIFIDPKDRSKRFPISLEILGDKTMWLKPDMELTGVFLSDSSTGSPQAEIISIILPIKLDLKVTEAPPGLRGDTAQGGTKLATLETGAKVSVPLFINQDDVVRINTESGEYTERVIKA</sequence>
<evidence type="ECO:0000256" key="1">
    <source>
        <dbReference type="ARBA" id="ARBA00009479"/>
    </source>
</evidence>
<dbReference type="Proteomes" id="UP000178710">
    <property type="component" value="Unassembled WGS sequence"/>
</dbReference>
<dbReference type="Pfam" id="PF08207">
    <property type="entry name" value="EFP_N"/>
    <property type="match status" value="1"/>
</dbReference>
<comment type="similarity">
    <text evidence="1 2">Belongs to the elongation factor P family.</text>
</comment>
<dbReference type="HAMAP" id="MF_00141">
    <property type="entry name" value="EF_P"/>
    <property type="match status" value="1"/>
</dbReference>
<dbReference type="InterPro" id="IPR008991">
    <property type="entry name" value="Translation_prot_SH3-like_sf"/>
</dbReference>
<dbReference type="SMART" id="SM00841">
    <property type="entry name" value="Elong-fact-P_C"/>
    <property type="match status" value="1"/>
</dbReference>
<evidence type="ECO:0000313" key="4">
    <source>
        <dbReference type="EMBL" id="OHA01895.1"/>
    </source>
</evidence>
<dbReference type="SUPFAM" id="SSF50104">
    <property type="entry name" value="Translation proteins SH3-like domain"/>
    <property type="match status" value="1"/>
</dbReference>
<evidence type="ECO:0000256" key="2">
    <source>
        <dbReference type="HAMAP-Rule" id="MF_00141"/>
    </source>
</evidence>
<dbReference type="PIRSF" id="PIRSF005901">
    <property type="entry name" value="EF-P"/>
    <property type="match status" value="1"/>
</dbReference>
<proteinExistence type="inferred from homology"/>
<dbReference type="InterPro" id="IPR013185">
    <property type="entry name" value="Transl_elong_KOW-like"/>
</dbReference>
<dbReference type="GO" id="GO:0005829">
    <property type="term" value="C:cytosol"/>
    <property type="evidence" value="ECO:0007669"/>
    <property type="project" value="UniProtKB-ARBA"/>
</dbReference>
<dbReference type="Gene3D" id="2.40.50.140">
    <property type="entry name" value="Nucleic acid-binding proteins"/>
    <property type="match status" value="2"/>
</dbReference>
<comment type="subcellular location">
    <subcellularLocation>
        <location evidence="2">Cytoplasm</location>
    </subcellularLocation>
</comment>
<dbReference type="GO" id="GO:0043043">
    <property type="term" value="P:peptide biosynthetic process"/>
    <property type="evidence" value="ECO:0007669"/>
    <property type="project" value="InterPro"/>
</dbReference>
<feature type="domain" description="Elongation factor P C-terminal" evidence="3">
    <location>
        <begin position="138"/>
        <end position="193"/>
    </location>
</feature>
<dbReference type="CDD" id="cd05794">
    <property type="entry name" value="S1_EF-P_repeat_2"/>
    <property type="match status" value="1"/>
</dbReference>
<dbReference type="InterPro" id="IPR011768">
    <property type="entry name" value="Transl_elongation_fac_P"/>
</dbReference>
<dbReference type="UniPathway" id="UPA00345"/>
<keyword evidence="2" id="KW-0963">Cytoplasm</keyword>
<dbReference type="FunFam" id="2.40.50.140:FF:000004">
    <property type="entry name" value="Elongation factor P"/>
    <property type="match status" value="1"/>
</dbReference>
<evidence type="ECO:0000259" key="3">
    <source>
        <dbReference type="SMART" id="SM00841"/>
    </source>
</evidence>
<comment type="function">
    <text evidence="2">Involved in peptide bond synthesis. Stimulates efficient translation and peptide-bond synthesis on native or reconstituted 70S ribosomes in vitro. Probably functions indirectly by altering the affinity of the ribosome for aminoacyl-tRNA, thus increasing their reactivity as acceptors for peptidyl transferase.</text>
</comment>
<accession>A0A1G2KR47</accession>
<dbReference type="InterPro" id="IPR012340">
    <property type="entry name" value="NA-bd_OB-fold"/>
</dbReference>
<name>A0A1G2KR47_9BACT</name>
<comment type="pathway">
    <text evidence="2">Protein biosynthesis; polypeptide chain elongation.</text>
</comment>
<reference evidence="4 5" key="1">
    <citation type="journal article" date="2016" name="Nat. Commun.">
        <title>Thousands of microbial genomes shed light on interconnected biogeochemical processes in an aquifer system.</title>
        <authorList>
            <person name="Anantharaman K."/>
            <person name="Brown C.T."/>
            <person name="Hug L.A."/>
            <person name="Sharon I."/>
            <person name="Castelle C.J."/>
            <person name="Probst A.J."/>
            <person name="Thomas B.C."/>
            <person name="Singh A."/>
            <person name="Wilkins M.J."/>
            <person name="Karaoz U."/>
            <person name="Brodie E.L."/>
            <person name="Williams K.H."/>
            <person name="Hubbard S.S."/>
            <person name="Banfield J.F."/>
        </authorList>
    </citation>
    <scope>NUCLEOTIDE SEQUENCE [LARGE SCALE GENOMIC DNA]</scope>
</reference>
<dbReference type="AlphaFoldDB" id="A0A1G2KR47"/>
<evidence type="ECO:0000313" key="5">
    <source>
        <dbReference type="Proteomes" id="UP000178710"/>
    </source>
</evidence>